<dbReference type="GO" id="GO:0030244">
    <property type="term" value="P:cellulose biosynthetic process"/>
    <property type="evidence" value="ECO:0007669"/>
    <property type="project" value="InterPro"/>
</dbReference>
<dbReference type="Pfam" id="PF03500">
    <property type="entry name" value="Cellsynth_D"/>
    <property type="match status" value="1"/>
</dbReference>
<dbReference type="InterPro" id="IPR038470">
    <property type="entry name" value="Cellsynth_D_sf"/>
</dbReference>
<gene>
    <name evidence="1" type="primary">bcsD</name>
    <name evidence="1" type="ORF">Sant_0176</name>
</gene>
<dbReference type="EMBL" id="CP006569">
    <property type="protein sequence ID" value="AHF75292.1"/>
    <property type="molecule type" value="Genomic_DNA"/>
</dbReference>
<organism evidence="1 2">
    <name type="scientific">Sodalis praecaptivus</name>
    <dbReference type="NCBI Taxonomy" id="1239307"/>
    <lineage>
        <taxon>Bacteria</taxon>
        <taxon>Pseudomonadati</taxon>
        <taxon>Pseudomonadota</taxon>
        <taxon>Gammaproteobacteria</taxon>
        <taxon>Enterobacterales</taxon>
        <taxon>Bruguierivoracaceae</taxon>
        <taxon>Sodalis</taxon>
    </lineage>
</organism>
<proteinExistence type="predicted"/>
<sequence length="160" mass="17753">MKQEDLQTSTTLDYYRQRQTQPGWQDLVGLLIAGISDNAGDEDKRQFLNLVGEQLACRFPQPAAATVGELEDGLNRLWSCFHWGYVRLTPEATALSLRHCATPAAPAGQSEPVWVAGLAAVLEGAYARWLLDQGGQRHVALRWQQDSAGGEMTFCYENSR</sequence>
<dbReference type="RefSeq" id="WP_025420443.1">
    <property type="nucleotide sequence ID" value="NZ_CP006569.1"/>
</dbReference>
<name>W0HRW4_9GAMM</name>
<dbReference type="AlphaFoldDB" id="W0HRW4"/>
<evidence type="ECO:0000313" key="1">
    <source>
        <dbReference type="EMBL" id="AHF75292.1"/>
    </source>
</evidence>
<dbReference type="Proteomes" id="UP000019028">
    <property type="component" value="Chromosome"/>
</dbReference>
<dbReference type="InterPro" id="IPR022798">
    <property type="entry name" value="BcsD_bac"/>
</dbReference>
<dbReference type="HOGENOM" id="CLU_131913_0_0_6"/>
<keyword evidence="2" id="KW-1185">Reference proteome</keyword>
<dbReference type="Gene3D" id="3.30.70.2590">
    <property type="match status" value="1"/>
</dbReference>
<accession>W0HRW4</accession>
<dbReference type="KEGG" id="sod:Sant_0176"/>
<protein>
    <submittedName>
        <fullName evidence="1">Cellulose synthase subunit D</fullName>
    </submittedName>
</protein>
<reference evidence="1 2" key="1">
    <citation type="journal article" date="2014" name="Genome Biol. Evol.">
        <title>Genome degeneration and adaptation in a nascent stage of symbiosis.</title>
        <authorList>
            <person name="Oakeson K.F."/>
            <person name="Gil R."/>
            <person name="Clayton A.L."/>
            <person name="Dunn D.M."/>
            <person name="von Niederhausern A.C."/>
            <person name="Hamil C."/>
            <person name="Aoyagi A."/>
            <person name="Duval B."/>
            <person name="Baca A."/>
            <person name="Silva F.J."/>
            <person name="Vallier A."/>
            <person name="Jackson D.G."/>
            <person name="Latorre A."/>
            <person name="Weiss R.B."/>
            <person name="Heddi A."/>
            <person name="Moya A."/>
            <person name="Dale C."/>
        </authorList>
    </citation>
    <scope>NUCLEOTIDE SEQUENCE [LARGE SCALE GENOMIC DNA]</scope>
    <source>
        <strain evidence="1 2">HS1</strain>
    </source>
</reference>
<dbReference type="PATRIC" id="fig|1239307.3.peg.189"/>
<dbReference type="OrthoDB" id="6078279at2"/>
<evidence type="ECO:0000313" key="2">
    <source>
        <dbReference type="Proteomes" id="UP000019028"/>
    </source>
</evidence>